<organism evidence="2 3">
    <name type="scientific">Pleurodeles waltl</name>
    <name type="common">Iberian ribbed newt</name>
    <dbReference type="NCBI Taxonomy" id="8319"/>
    <lineage>
        <taxon>Eukaryota</taxon>
        <taxon>Metazoa</taxon>
        <taxon>Chordata</taxon>
        <taxon>Craniata</taxon>
        <taxon>Vertebrata</taxon>
        <taxon>Euteleostomi</taxon>
        <taxon>Amphibia</taxon>
        <taxon>Batrachia</taxon>
        <taxon>Caudata</taxon>
        <taxon>Salamandroidea</taxon>
        <taxon>Salamandridae</taxon>
        <taxon>Pleurodelinae</taxon>
        <taxon>Pleurodeles</taxon>
    </lineage>
</organism>
<evidence type="ECO:0000313" key="2">
    <source>
        <dbReference type="EMBL" id="KAJ1197061.1"/>
    </source>
</evidence>
<dbReference type="Proteomes" id="UP001066276">
    <property type="component" value="Chromosome 2_1"/>
</dbReference>
<evidence type="ECO:0000313" key="3">
    <source>
        <dbReference type="Proteomes" id="UP001066276"/>
    </source>
</evidence>
<dbReference type="AlphaFoldDB" id="A0AAV7V818"/>
<feature type="compositionally biased region" description="Basic residues" evidence="1">
    <location>
        <begin position="1"/>
        <end position="10"/>
    </location>
</feature>
<feature type="region of interest" description="Disordered" evidence="1">
    <location>
        <begin position="1"/>
        <end position="31"/>
    </location>
</feature>
<evidence type="ECO:0000256" key="1">
    <source>
        <dbReference type="SAM" id="MobiDB-lite"/>
    </source>
</evidence>
<accession>A0AAV7V818</accession>
<feature type="region of interest" description="Disordered" evidence="1">
    <location>
        <begin position="59"/>
        <end position="79"/>
    </location>
</feature>
<sequence length="79" mass="8189">MAVPLRKRLHEKSASSRSHGASATPLKGRRVAPAATRVAALLTGPLCGPPGAIVNQRNCGRHRQAGRSPVAEPSVCSVD</sequence>
<reference evidence="2" key="1">
    <citation type="journal article" date="2022" name="bioRxiv">
        <title>Sequencing and chromosome-scale assembly of the giantPleurodeles waltlgenome.</title>
        <authorList>
            <person name="Brown T."/>
            <person name="Elewa A."/>
            <person name="Iarovenko S."/>
            <person name="Subramanian E."/>
            <person name="Araus A.J."/>
            <person name="Petzold A."/>
            <person name="Susuki M."/>
            <person name="Suzuki K.-i.T."/>
            <person name="Hayashi T."/>
            <person name="Toyoda A."/>
            <person name="Oliveira C."/>
            <person name="Osipova E."/>
            <person name="Leigh N.D."/>
            <person name="Simon A."/>
            <person name="Yun M.H."/>
        </authorList>
    </citation>
    <scope>NUCLEOTIDE SEQUENCE</scope>
    <source>
        <strain evidence="2">20211129_DDA</strain>
        <tissue evidence="2">Liver</tissue>
    </source>
</reference>
<protein>
    <submittedName>
        <fullName evidence="2">Uncharacterized protein</fullName>
    </submittedName>
</protein>
<gene>
    <name evidence="2" type="ORF">NDU88_000923</name>
</gene>
<dbReference type="EMBL" id="JANPWB010000003">
    <property type="protein sequence ID" value="KAJ1197061.1"/>
    <property type="molecule type" value="Genomic_DNA"/>
</dbReference>
<proteinExistence type="predicted"/>
<keyword evidence="3" id="KW-1185">Reference proteome</keyword>
<name>A0AAV7V818_PLEWA</name>
<comment type="caution">
    <text evidence="2">The sequence shown here is derived from an EMBL/GenBank/DDBJ whole genome shotgun (WGS) entry which is preliminary data.</text>
</comment>